<evidence type="ECO:0000256" key="5">
    <source>
        <dbReference type="ARBA" id="ARBA00023012"/>
    </source>
</evidence>
<sequence>MSNFVQNKVKGRAGKEISDSLRGFPCKLFETNRILGNLITNALDAVKEIDELPKRAVYVHINATENYYRIDVSNFGDIERFSEVIERIFEEGFSTKDKVGRGYGLHIVKSVVEKYNGFIFTEIIDRMIIFKVRIPKEADYV</sequence>
<keyword evidence="1 6" id="KW-0808">Transferase</keyword>
<dbReference type="Pfam" id="PF14501">
    <property type="entry name" value="HATPase_c_5"/>
    <property type="match status" value="1"/>
</dbReference>
<dbReference type="PROSITE" id="PS50109">
    <property type="entry name" value="HIS_KIN"/>
    <property type="match status" value="1"/>
</dbReference>
<protein>
    <submittedName>
        <fullName evidence="6">Sensor histidine kinase</fullName>
        <ecNumber evidence="6">2.7.13.3</ecNumber>
    </submittedName>
</protein>
<keyword evidence="2" id="KW-0547">Nucleotide-binding</keyword>
<evidence type="ECO:0000256" key="2">
    <source>
        <dbReference type="ARBA" id="ARBA00022741"/>
    </source>
</evidence>
<dbReference type="InterPro" id="IPR005467">
    <property type="entry name" value="His_kinase_dom"/>
</dbReference>
<accession>A0AAX3RS99</accession>
<keyword evidence="4" id="KW-0067">ATP-binding</keyword>
<evidence type="ECO:0000256" key="3">
    <source>
        <dbReference type="ARBA" id="ARBA00022777"/>
    </source>
</evidence>
<name>A0AAX3RS99_BACIU</name>
<keyword evidence="3 6" id="KW-0418">Kinase</keyword>
<dbReference type="EMBL" id="CP120576">
    <property type="protein sequence ID" value="WEY86721.2"/>
    <property type="molecule type" value="Genomic_DNA"/>
</dbReference>
<reference evidence="6" key="1">
    <citation type="submission" date="2025-02" db="EMBL/GenBank/DDBJ databases">
        <title>Complete genome sequences of 52 Bacillus and Priestia strains isolated from West-African fermentations and 26 reference strains from the DSMZ collection.</title>
        <authorList>
            <person name="Wiedenbein E.S."/>
            <person name="Canoy T.S."/>
            <person name="Hui Y."/>
            <person name="Parkouda C."/>
            <person name="Dawende C."/>
            <person name="Ametefe E."/>
            <person name="Jespersen L."/>
            <person name="Nielsen D.S."/>
        </authorList>
    </citation>
    <scope>NUCLEOTIDE SEQUENCE</scope>
    <source>
        <strain evidence="6">PRO56</strain>
    </source>
</reference>
<evidence type="ECO:0000313" key="6">
    <source>
        <dbReference type="EMBL" id="WEY86721.2"/>
    </source>
</evidence>
<dbReference type="AlphaFoldDB" id="A0AAX3RS99"/>
<evidence type="ECO:0000256" key="1">
    <source>
        <dbReference type="ARBA" id="ARBA00022679"/>
    </source>
</evidence>
<dbReference type="Gene3D" id="3.30.565.10">
    <property type="entry name" value="Histidine kinase-like ATPase, C-terminal domain"/>
    <property type="match status" value="1"/>
</dbReference>
<dbReference type="InterPro" id="IPR032834">
    <property type="entry name" value="NatK-like_C"/>
</dbReference>
<proteinExistence type="predicted"/>
<dbReference type="PRINTS" id="PR00344">
    <property type="entry name" value="BCTRLSENSOR"/>
</dbReference>
<organism evidence="6 7">
    <name type="scientific">Bacillus subtilis</name>
    <dbReference type="NCBI Taxonomy" id="1423"/>
    <lineage>
        <taxon>Bacteria</taxon>
        <taxon>Bacillati</taxon>
        <taxon>Bacillota</taxon>
        <taxon>Bacilli</taxon>
        <taxon>Bacillales</taxon>
        <taxon>Bacillaceae</taxon>
        <taxon>Bacillus</taxon>
    </lineage>
</organism>
<dbReference type="EC" id="2.7.13.3" evidence="6"/>
<dbReference type="GO" id="GO:0016301">
    <property type="term" value="F:kinase activity"/>
    <property type="evidence" value="ECO:0007669"/>
    <property type="project" value="UniProtKB-KW"/>
</dbReference>
<gene>
    <name evidence="6" type="ORF">P5633_21550</name>
</gene>
<dbReference type="GO" id="GO:0005524">
    <property type="term" value="F:ATP binding"/>
    <property type="evidence" value="ECO:0007669"/>
    <property type="project" value="UniProtKB-KW"/>
</dbReference>
<evidence type="ECO:0000313" key="7">
    <source>
        <dbReference type="Proteomes" id="UP001214898"/>
    </source>
</evidence>
<dbReference type="InterPro" id="IPR004358">
    <property type="entry name" value="Sig_transdc_His_kin-like_C"/>
</dbReference>
<dbReference type="Proteomes" id="UP001214898">
    <property type="component" value="Chromosome"/>
</dbReference>
<dbReference type="InterPro" id="IPR036890">
    <property type="entry name" value="HATPase_C_sf"/>
</dbReference>
<keyword evidence="5" id="KW-0902">Two-component regulatory system</keyword>
<dbReference type="SUPFAM" id="SSF55874">
    <property type="entry name" value="ATPase domain of HSP90 chaperone/DNA topoisomerase II/histidine kinase"/>
    <property type="match status" value="1"/>
</dbReference>
<evidence type="ECO:0000256" key="4">
    <source>
        <dbReference type="ARBA" id="ARBA00022840"/>
    </source>
</evidence>
<dbReference type="GO" id="GO:0000160">
    <property type="term" value="P:phosphorelay signal transduction system"/>
    <property type="evidence" value="ECO:0007669"/>
    <property type="project" value="UniProtKB-KW"/>
</dbReference>